<evidence type="ECO:0000313" key="16">
    <source>
        <dbReference type="Proteomes" id="UP000005225"/>
    </source>
</evidence>
<accession>H0XJ83</accession>
<dbReference type="HOGENOM" id="CLU_036849_2_4_1"/>
<keyword evidence="12" id="KW-0325">Glycoprotein</keyword>
<keyword evidence="8 14" id="KW-1133">Transmembrane helix</keyword>
<dbReference type="Ensembl" id="ENSOGAT00000008386.2">
    <property type="protein sequence ID" value="ENSOGAP00000016173.1"/>
    <property type="gene ID" value="ENSOGAG00000008383.2"/>
</dbReference>
<dbReference type="EMBL" id="AAQR03164285">
    <property type="status" value="NOT_ANNOTATED_CDS"/>
    <property type="molecule type" value="Genomic_DNA"/>
</dbReference>
<feature type="transmembrane region" description="Helical" evidence="14">
    <location>
        <begin position="20"/>
        <end position="40"/>
    </location>
</feature>
<dbReference type="GO" id="GO:0000139">
    <property type="term" value="C:Golgi membrane"/>
    <property type="evidence" value="ECO:0007669"/>
    <property type="project" value="UniProtKB-SubCell"/>
</dbReference>
<keyword evidence="10" id="KW-0443">Lipid metabolism</keyword>
<dbReference type="Gene3D" id="3.90.550.50">
    <property type="match status" value="1"/>
</dbReference>
<dbReference type="AlphaFoldDB" id="H0XJ83"/>
<dbReference type="GO" id="GO:0008499">
    <property type="term" value="F:N-acetyl-beta-D-glucosaminide beta-(1,3)-galactosyltransferase activity"/>
    <property type="evidence" value="ECO:0007669"/>
    <property type="project" value="TreeGrafter"/>
</dbReference>
<evidence type="ECO:0000256" key="8">
    <source>
        <dbReference type="ARBA" id="ARBA00022989"/>
    </source>
</evidence>
<evidence type="ECO:0000256" key="10">
    <source>
        <dbReference type="ARBA" id="ARBA00023098"/>
    </source>
</evidence>
<evidence type="ECO:0000256" key="12">
    <source>
        <dbReference type="ARBA" id="ARBA00023180"/>
    </source>
</evidence>
<dbReference type="GO" id="GO:0006493">
    <property type="term" value="P:protein O-linked glycosylation"/>
    <property type="evidence" value="ECO:0007669"/>
    <property type="project" value="TreeGrafter"/>
</dbReference>
<keyword evidence="4 14" id="KW-0328">Glycosyltransferase</keyword>
<dbReference type="OMA" id="HSQQTFF"/>
<proteinExistence type="inferred from homology"/>
<evidence type="ECO:0000256" key="5">
    <source>
        <dbReference type="ARBA" id="ARBA00022679"/>
    </source>
</evidence>
<reference evidence="15" key="3">
    <citation type="submission" date="2025-09" db="UniProtKB">
        <authorList>
            <consortium name="Ensembl"/>
        </authorList>
    </citation>
    <scope>IDENTIFICATION</scope>
</reference>
<comment type="subcellular location">
    <subcellularLocation>
        <location evidence="1 14">Golgi apparatus membrane</location>
        <topology evidence="1 14">Single-pass type II membrane protein</topology>
    </subcellularLocation>
</comment>
<dbReference type="InterPro" id="IPR002659">
    <property type="entry name" value="Glyco_trans_31"/>
</dbReference>
<dbReference type="eggNOG" id="KOG2287">
    <property type="taxonomic scope" value="Eukaryota"/>
</dbReference>
<dbReference type="FunCoup" id="H0XJ83">
    <property type="interactions" value="329"/>
</dbReference>
<dbReference type="PANTHER" id="PTHR11214">
    <property type="entry name" value="BETA-1,3-N-ACETYLGLUCOSAMINYLTRANSFERASE"/>
    <property type="match status" value="1"/>
</dbReference>
<dbReference type="PANTHER" id="PTHR11214:SF265">
    <property type="entry name" value="BETA-1,3-GALACTOSYLTRANSFERASE 5"/>
    <property type="match status" value="1"/>
</dbReference>
<evidence type="ECO:0000256" key="4">
    <source>
        <dbReference type="ARBA" id="ARBA00022676"/>
    </source>
</evidence>
<keyword evidence="6 14" id="KW-0812">Transmembrane</keyword>
<keyword evidence="5" id="KW-0808">Transferase</keyword>
<keyword evidence="7 14" id="KW-0735">Signal-anchor</keyword>
<keyword evidence="16" id="KW-1185">Reference proteome</keyword>
<dbReference type="GO" id="GO:0005783">
    <property type="term" value="C:endoplasmic reticulum"/>
    <property type="evidence" value="ECO:0007669"/>
    <property type="project" value="TreeGrafter"/>
</dbReference>
<protein>
    <recommendedName>
        <fullName evidence="14">Hexosyltransferase</fullName>
        <ecNumber evidence="14">2.4.1.-</ecNumber>
    </recommendedName>
</protein>
<dbReference type="EC" id="2.4.1.-" evidence="14"/>
<evidence type="ECO:0000256" key="7">
    <source>
        <dbReference type="ARBA" id="ARBA00022968"/>
    </source>
</evidence>
<dbReference type="FunFam" id="3.90.550.50:FF:000001">
    <property type="entry name" value="Hexosyltransferase"/>
    <property type="match status" value="1"/>
</dbReference>
<evidence type="ECO:0000313" key="15">
    <source>
        <dbReference type="Ensembl" id="ENSOGAP00000016173.1"/>
    </source>
</evidence>
<dbReference type="InParanoid" id="H0XJ83"/>
<dbReference type="Proteomes" id="UP000005225">
    <property type="component" value="Unassembled WGS sequence"/>
</dbReference>
<name>H0XJ83_OTOGA</name>
<dbReference type="GeneTree" id="ENSGT00940000160964"/>
<evidence type="ECO:0000256" key="3">
    <source>
        <dbReference type="ARBA" id="ARBA00008661"/>
    </source>
</evidence>
<reference evidence="15" key="2">
    <citation type="submission" date="2025-08" db="UniProtKB">
        <authorList>
            <consortium name="Ensembl"/>
        </authorList>
    </citation>
    <scope>IDENTIFICATION</scope>
</reference>
<dbReference type="GO" id="GO:0006629">
    <property type="term" value="P:lipid metabolic process"/>
    <property type="evidence" value="ECO:0007669"/>
    <property type="project" value="UniProtKB-KW"/>
</dbReference>
<evidence type="ECO:0000256" key="14">
    <source>
        <dbReference type="RuleBase" id="RU363063"/>
    </source>
</evidence>
<keyword evidence="11 14" id="KW-0472">Membrane</keyword>
<comment type="pathway">
    <text evidence="2">Protein modification; protein glycosylation.</text>
</comment>
<comment type="similarity">
    <text evidence="3 14">Belongs to the glycosyltransferase 31 family.</text>
</comment>
<dbReference type="STRING" id="30611.ENSOGAP00000016173"/>
<gene>
    <name evidence="15" type="primary">B3GALT5</name>
</gene>
<dbReference type="EMBL" id="AAQR03164284">
    <property type="status" value="NOT_ANNOTATED_CDS"/>
    <property type="molecule type" value="Genomic_DNA"/>
</dbReference>
<evidence type="ECO:0000256" key="9">
    <source>
        <dbReference type="ARBA" id="ARBA00023034"/>
    </source>
</evidence>
<evidence type="ECO:0000256" key="2">
    <source>
        <dbReference type="ARBA" id="ARBA00004922"/>
    </source>
</evidence>
<organism evidence="15 16">
    <name type="scientific">Otolemur garnettii</name>
    <name type="common">Small-eared galago</name>
    <name type="synonym">Garnett's greater bushbaby</name>
    <dbReference type="NCBI Taxonomy" id="30611"/>
    <lineage>
        <taxon>Eukaryota</taxon>
        <taxon>Metazoa</taxon>
        <taxon>Chordata</taxon>
        <taxon>Craniata</taxon>
        <taxon>Vertebrata</taxon>
        <taxon>Euteleostomi</taxon>
        <taxon>Mammalia</taxon>
        <taxon>Eutheria</taxon>
        <taxon>Euarchontoglires</taxon>
        <taxon>Primates</taxon>
        <taxon>Strepsirrhini</taxon>
        <taxon>Lorisiformes</taxon>
        <taxon>Galagidae</taxon>
        <taxon>Otolemur</taxon>
    </lineage>
</organism>
<sequence length="323" mass="37600">SASQTWPLLGLQMACSKMQWMYISFLVLGALCLYVSMYTLSPEERGHQDFVFKKEYRKFLKAPHVDCKQNPPFLVLLVTSSLRQLAARTAIRKTWGRERMVKGKLVKAFFLGTTATEAEMRAVAQENQRYGDIIQKDFMDTYYNLTLKTMMGMEWVHHFCPQASFVMKTDSDMFINVHYLVELLLKKNKTTRFFTGYLKLNDFPIRNKFNKWFVSKSEYPGDKYPPFCSGTAYLFSGDVASQVFNVSDIVPYIKLEDVFVGLCLEKLGIRPQPLHWEQTFFPGGLKFSLCRFKRIVACHFVNPDDLLIYWRILAGFTGCLRHY</sequence>
<evidence type="ECO:0000256" key="6">
    <source>
        <dbReference type="ARBA" id="ARBA00022692"/>
    </source>
</evidence>
<reference evidence="16" key="1">
    <citation type="submission" date="2011-03" db="EMBL/GenBank/DDBJ databases">
        <title>Version 3 of the genome sequence of Otolemur garnettii (Bushbaby).</title>
        <authorList>
            <consortium name="The Broad Institute Genome Sequencing Platform"/>
            <person name="Di Palma F."/>
            <person name="Johnson J."/>
            <person name="Lander E.S."/>
            <person name="Lindblad-Toh K."/>
            <person name="Jaffe D.B."/>
            <person name="Gnerre S."/>
            <person name="MacCallum I."/>
            <person name="Przybylski D."/>
            <person name="Ribeiro F.J."/>
            <person name="Burton J.N."/>
            <person name="Walker B.J."/>
            <person name="Sharpe T."/>
            <person name="Hall G."/>
        </authorList>
    </citation>
    <scope>NUCLEOTIDE SEQUENCE [LARGE SCALE GENOMIC DNA]</scope>
</reference>
<evidence type="ECO:0000256" key="1">
    <source>
        <dbReference type="ARBA" id="ARBA00004323"/>
    </source>
</evidence>
<dbReference type="GO" id="GO:0009617">
    <property type="term" value="P:response to bacterium"/>
    <property type="evidence" value="ECO:0007669"/>
    <property type="project" value="Ensembl"/>
</dbReference>
<evidence type="ECO:0000256" key="11">
    <source>
        <dbReference type="ARBA" id="ARBA00023136"/>
    </source>
</evidence>
<evidence type="ECO:0000256" key="13">
    <source>
        <dbReference type="ARBA" id="ARBA00048834"/>
    </source>
</evidence>
<keyword evidence="9 14" id="KW-0333">Golgi apparatus</keyword>
<dbReference type="Pfam" id="PF01762">
    <property type="entry name" value="Galactosyl_T"/>
    <property type="match status" value="1"/>
</dbReference>
<comment type="catalytic activity">
    <reaction evidence="13">
        <text>a globoside Gb4Cer (d18:1(4E)) + UDP-alpha-D-galactose = a globoside GalGb4Cer (d18:1(4E)) + UDP + H(+)</text>
        <dbReference type="Rhea" id="RHEA:41996"/>
        <dbReference type="ChEBI" id="CHEBI:15378"/>
        <dbReference type="ChEBI" id="CHEBI:18259"/>
        <dbReference type="ChEBI" id="CHEBI:58223"/>
        <dbReference type="ChEBI" id="CHEBI:62571"/>
        <dbReference type="ChEBI" id="CHEBI:66914"/>
    </reaction>
    <physiologicalReaction direction="left-to-right" evidence="13">
        <dbReference type="Rhea" id="RHEA:41997"/>
    </physiologicalReaction>
</comment>